<feature type="domain" description="C2H2-type" evidence="9">
    <location>
        <begin position="3673"/>
        <end position="3701"/>
    </location>
</feature>
<dbReference type="InterPro" id="IPR048385">
    <property type="entry name" value="Med15_central"/>
</dbReference>
<feature type="compositionally biased region" description="Basic and acidic residues" evidence="8">
    <location>
        <begin position="1208"/>
        <end position="1224"/>
    </location>
</feature>
<gene>
    <name evidence="10" type="ORF">EEDITHA_LOCUS9191</name>
</gene>
<keyword evidence="11" id="KW-1185">Reference proteome</keyword>
<feature type="domain" description="C2H2-type" evidence="9">
    <location>
        <begin position="4269"/>
        <end position="4297"/>
    </location>
</feature>
<feature type="region of interest" description="Disordered" evidence="8">
    <location>
        <begin position="2039"/>
        <end position="2061"/>
    </location>
</feature>
<feature type="compositionally biased region" description="Basic and acidic residues" evidence="8">
    <location>
        <begin position="1122"/>
        <end position="1135"/>
    </location>
</feature>
<dbReference type="Proteomes" id="UP001153954">
    <property type="component" value="Unassembled WGS sequence"/>
</dbReference>
<feature type="compositionally biased region" description="Polar residues" evidence="8">
    <location>
        <begin position="1792"/>
        <end position="1806"/>
    </location>
</feature>
<keyword evidence="6" id="KW-0539">Nucleus</keyword>
<feature type="region of interest" description="Disordered" evidence="8">
    <location>
        <begin position="2272"/>
        <end position="2295"/>
    </location>
</feature>
<accession>A0AAU9U2M1</accession>
<feature type="compositionally biased region" description="Acidic residues" evidence="8">
    <location>
        <begin position="2045"/>
        <end position="2058"/>
    </location>
</feature>
<dbReference type="GO" id="GO:0008270">
    <property type="term" value="F:zinc ion binding"/>
    <property type="evidence" value="ECO:0007669"/>
    <property type="project" value="UniProtKB-KW"/>
</dbReference>
<reference evidence="10" key="1">
    <citation type="submission" date="2022-03" db="EMBL/GenBank/DDBJ databases">
        <authorList>
            <person name="Tunstrom K."/>
        </authorList>
    </citation>
    <scope>NUCLEOTIDE SEQUENCE</scope>
</reference>
<feature type="compositionally biased region" description="Basic and acidic residues" evidence="8">
    <location>
        <begin position="1371"/>
        <end position="1400"/>
    </location>
</feature>
<feature type="region of interest" description="Disordered" evidence="8">
    <location>
        <begin position="1437"/>
        <end position="1557"/>
    </location>
</feature>
<evidence type="ECO:0000256" key="2">
    <source>
        <dbReference type="ARBA" id="ARBA00022723"/>
    </source>
</evidence>
<feature type="compositionally biased region" description="Basic and acidic residues" evidence="8">
    <location>
        <begin position="1142"/>
        <end position="1165"/>
    </location>
</feature>
<dbReference type="SMART" id="SM00355">
    <property type="entry name" value="ZnF_C2H2"/>
    <property type="match status" value="23"/>
</dbReference>
<feature type="region of interest" description="Disordered" evidence="8">
    <location>
        <begin position="1122"/>
        <end position="1224"/>
    </location>
</feature>
<name>A0AAU9U2M1_EUPED</name>
<dbReference type="PROSITE" id="PS00028">
    <property type="entry name" value="ZINC_FINGER_C2H2_1"/>
    <property type="match status" value="4"/>
</dbReference>
<evidence type="ECO:0000313" key="11">
    <source>
        <dbReference type="Proteomes" id="UP001153954"/>
    </source>
</evidence>
<comment type="subcellular location">
    <subcellularLocation>
        <location evidence="1">Nucleus</location>
    </subcellularLocation>
</comment>
<feature type="compositionally biased region" description="Polar residues" evidence="8">
    <location>
        <begin position="2569"/>
        <end position="2578"/>
    </location>
</feature>
<evidence type="ECO:0000313" key="10">
    <source>
        <dbReference type="EMBL" id="CAH2093535.1"/>
    </source>
</evidence>
<feature type="region of interest" description="Disordered" evidence="8">
    <location>
        <begin position="490"/>
        <end position="525"/>
    </location>
</feature>
<evidence type="ECO:0000256" key="5">
    <source>
        <dbReference type="ARBA" id="ARBA00022833"/>
    </source>
</evidence>
<evidence type="ECO:0000256" key="3">
    <source>
        <dbReference type="ARBA" id="ARBA00022737"/>
    </source>
</evidence>
<keyword evidence="4 7" id="KW-0863">Zinc-finger</keyword>
<dbReference type="PANTHER" id="PTHR24406">
    <property type="entry name" value="TRANSCRIPTIONAL REPRESSOR CTCFL-RELATED"/>
    <property type="match status" value="1"/>
</dbReference>
<feature type="compositionally biased region" description="Basic and acidic residues" evidence="8">
    <location>
        <begin position="1070"/>
        <end position="1092"/>
    </location>
</feature>
<evidence type="ECO:0000256" key="1">
    <source>
        <dbReference type="ARBA" id="ARBA00004123"/>
    </source>
</evidence>
<keyword evidence="5" id="KW-0862">Zinc</keyword>
<keyword evidence="3" id="KW-0677">Repeat</keyword>
<feature type="compositionally biased region" description="Low complexity" evidence="8">
    <location>
        <begin position="2285"/>
        <end position="2295"/>
    </location>
</feature>
<feature type="compositionally biased region" description="Polar residues" evidence="8">
    <location>
        <begin position="3905"/>
        <end position="3928"/>
    </location>
</feature>
<feature type="compositionally biased region" description="Basic and acidic residues" evidence="8">
    <location>
        <begin position="1437"/>
        <end position="1520"/>
    </location>
</feature>
<feature type="region of interest" description="Disordered" evidence="8">
    <location>
        <begin position="2091"/>
        <end position="2113"/>
    </location>
</feature>
<feature type="region of interest" description="Disordered" evidence="8">
    <location>
        <begin position="3891"/>
        <end position="3928"/>
    </location>
</feature>
<feature type="compositionally biased region" description="Polar residues" evidence="8">
    <location>
        <begin position="1534"/>
        <end position="1548"/>
    </location>
</feature>
<evidence type="ECO:0000256" key="4">
    <source>
        <dbReference type="ARBA" id="ARBA00022771"/>
    </source>
</evidence>
<feature type="region of interest" description="Disordered" evidence="8">
    <location>
        <begin position="1593"/>
        <end position="1619"/>
    </location>
</feature>
<dbReference type="Gene3D" id="3.30.160.60">
    <property type="entry name" value="Classic Zinc Finger"/>
    <property type="match status" value="3"/>
</dbReference>
<evidence type="ECO:0000256" key="6">
    <source>
        <dbReference type="ARBA" id="ARBA00023242"/>
    </source>
</evidence>
<feature type="compositionally biased region" description="Basic and acidic residues" evidence="8">
    <location>
        <begin position="1329"/>
        <end position="1356"/>
    </location>
</feature>
<comment type="caution">
    <text evidence="10">The sequence shown here is derived from an EMBL/GenBank/DDBJ whole genome shotgun (WGS) entry which is preliminary data.</text>
</comment>
<dbReference type="GO" id="GO:0005634">
    <property type="term" value="C:nucleus"/>
    <property type="evidence" value="ECO:0007669"/>
    <property type="project" value="UniProtKB-SubCell"/>
</dbReference>
<feature type="region of interest" description="Disordered" evidence="8">
    <location>
        <begin position="129"/>
        <end position="239"/>
    </location>
</feature>
<sequence>MNLEYDRKFEEMKKYIPFLESMIKRLENTNSSSNPRQAQLDKIRSLRDLLMDKKKRMKMENLLKCEQVLINLYEKVEQRDSNLISRKDGNNSEKDKADLNMVRNKLKSAVSKLHKESVETLPEIARASETEEVCVPGSKEPALFQRRPNKSSTSPTRPLPNKIKETSPQMSKRNYTRILLSPEPNQKHWSVEENKTEKPLFSRRSPRKSPRRRSPSYHRKERRKPSKSKTKDVEPKGLNITLNVPQESLDSLNTKDILSRIINCSDNDVDIDTLRELRSQILGELKETGANEDITDLILKSYKKTGKQNKKSEEIEEGELSDSESEVIESIYGSLVIKDKEKICINTTNKIPNEENPRKIQICLVINSDKNKSTSTKEEQDKILPIDKSDFETFDSENSEKSEKYSMCNNFDESAALEKNVPNTDPNQNIPVEAYDLKAVENADEGNKEFGTCQESEKKEKTENEVQKATDIESKEIKKPDFYKPIVEESDNKKYLTDEEQTSKTQLNLPNDQNKDTSENSNMSIENSKVEIPLLEPTKNVSEIDILQALKKEILSETNNVLSSDAVTPPLHQPKITKVVNALEVGSKKRISIENYKAKSNTPLKNVIGNETCSINKDDVSRKNSLKLTEKECERFNFPSKLTLNESSDEEDKSILSVEDIYENLAPKSPDHDDFADTGIKPPVIIPSDPIQTMVSSEVDIDMRKILPILQSNSNTDINAFSLVNENSLKSLNTEKDITKNKEITAMPLLDPRKKKDVNTMVPTESQNQCMINVDKTPRSAVNYVNSAASMNLLQNVTSNTPLTLNVNVTNRSLMSPNIPGATTNITPNMVPNLHPTMTPIILPNVCNIPNMTPNARSYEMTPSRQIIDNDDFIIQKHVYAPIFPIVDKRDLSEKQWDGSEGNRLPIWEDPRSIPTQRDISVKRDTDVRSSSTQKDIEYNPMYEQYQKSPRNDRFAFDKIDPSHRMDCPTTPIHSFGRLDCPATPTPSFGRMDVPMTPVHPFGRSECPATPSHAFGMSECPATPNHPFGRQECPATPNHPFGRPEPLLPTPFLRPDFNQHVSSQSFGKPFDPRLNRNPDYENYHNRDDDRDRSYFQEHTFNVNYKSDNNNRNNNPELFRRFQREKSMGRNERNKNYDNSGRNYREQRRETSTGRYNRDYDNDRSYTRNRGSSNRSHDYRHQNEFRNYDETNKRSYRSEKSVSRTSHSSTKDSNVDKTFSKDKRLSVQRHTGHSFIIDTSINSTFQDNSHKNSFDFRRQRAASVGRTLNRCPSPNKGKIPDSKYMSNNLENKNKFRRACSVGREIRESKLDFKNIKDDLKSFKLKGESRWNKEETNKEESSKPNKYYDSRSRKELEKTNNNQSNVKYSPRKNNRDPRMRHENSYERKSDYRDDRSRSRDSKSYGIVYSNDNITKGTILGPGYGVKNYKIPKIKRPHETELKDEGTENNLKDSENFVVDKNKTSESKKSSDKNISDKKESNVTKDKALDFKTSSKENKEEMTNNLRKPKEIKYDVDSPERIKVTTTKSKVKDDQNINKSNSDPQELTNNSKKQEIVTEGSSIDVANNTVDNIEKRITRSASKNLSLDSLIDISPVKRPRRGKKPFVYESDSDDNEKKEKNAVSKNLELSQVTSNKITDFIQHDESDVIVHDGSKNVNTKTVLNDSCGKSNVKKISSSLDTGFEIDDLEIFSDNIVTDPVIDNINALIADLDQDLDSSKTVQQTKNNFTRELTLETMLENITSPEDNEETRNMNNELSENLKTELKETIESNTEADDSKREADCKLNTENETKGNHLQTTNEPKHVTTQSCENIKTIESESKHEKTSEIKNNHSDEAIVSTSGDEDKQSVVPQLQKENNLTIDSNPDSTININATINSLEFQRNLPDSTNELNSETNSIISSTHNVLDTTNNKNISEPKDVLKKIKELLGLLGGQSGENEKLKKKIEKLSKIVSDDEENILEEKETEKQNNYSSERQFIISDNPPTVLQQEQNKEVSNKVYNNLELLKQNVQMEKEVNCSMKENNDHVIFSGPNEVNIEVSTRNSNETNDDVSLEENENENSIESKVQENKTVNEDDSLLTAKEIQVTTKDNKNVMTKKGKRKTASKVKSTDERRLTRSDASDLRFDKPIVKKPSRELQKLQDDLKDMFIRDDVLRATGIRMCRLAKLVDDVKVQKEEQNNEISSQKPVVVLEKCNDLDISEGSTSDKLNRKKTVTVKGKNKLLELDTFIESNKIPLSKKLIVKLDNSSVTNIKNKLQEKNGDVDPYIFETDSANVTKNTSGKKENNSSESESESLSSSKSFGSTELLAEVKKKVKRKRIRKGWKEGVIKPKHKKKKVECKSDATLSNDNIVEERKKDNIEIPDLDCYTDKSYCFNKNVSVYDCRLCSYNGTDIVLHYKKQHPHSEIPLSRMSPTIAMEAIKESEKINFQAICKVSSKKYTCRFCFKEFGRQKPVLELFFWHVVSNHTGEYKQLCAECLNINRCPFKLDIPPPPIDSKGQLLGYVCEKCNFTQVSLENLKTHVILRHNDEQTAVYTINLSVTTKSIMKNRLIEDEDIYNTNAENQLPRVLRSSRSNQSVGESSDVKSDTTDESFQNRKKRRNSSIEKETVSIVEKSTKLQSKFIFENDNIDEISNFDDNEISKVKIESEMNENRGNSQSELVQPAEEFETPLSSEKTDNLNVSNDICNYPHFKIKYSESGSKEYICCINGNVLHYRTTLLISFKKHVQLKHSEKWDGYCFICKVIVTPQGQYLFKDCLQHFLDQHIDNFPVLEETPEQELSSNEPDASDKSICENIRTKPYINVRPLSELISQSSSSSHSADESALPLPVIESVVSLGTGIIEKSQSSSSYPNRDTTEVVKQYRHEEAQAEVMTRKHRVVLEAMLSQVKLVQVFKCAGRFCSFTTDSADDALLHASTHTRVGGEDSLKCVYCDFDSSGNAIDLITHVFKSHGCCQYACGMCFYRAAASQLVKAHIKRIHPTTSRVTIFYTALQTALIKEDNILSREAAVPYYLCCTSSGSDAPCKFRTYTPGKFCEHLQMRHSSATEHSCFMCSATLSTPADLIRHLKTHGLKLYQCTWCVFGADNETELLEHASANHPDKQPKAYLRIITNKEGTSEFRVLPLAHLNKSDVPAVEVMSSSFRENPVREAERSIDLEKLIGQTTRMIESIPYVSELKTTEKPLTYKDTGSIVCEPLVENVNLLEQPSAKSKDVSENKLQPSLKTETIEITPEKSLTDPNVVYCLDSDEEETSKNVTNDFNDQSSSNTPVNVQPPQILPPTQLFLCAKCKMTLKCGAGFKKHIIACFSQMSDPIPCAHCSVKVNKKNIVTHYTKTHAEVARNHACSKCPIKFSTLAQVREHERNDHPLNTNINLNADKASISTGKLAASCKRKRSLVNREKDVEPPDKVRRFGPHDVSLLPINPILDDYVFCSLCEFNTKVRLNMVRHLQLHAEQQIVPQTAPVNPVPHLETNEKHFDKMLNLASSSIVSRPPEKNKADSNTTVTLMIPPEAISRYPKYVPEKHRHTCGAKGCSYISVDESMFKCHWETLHSGASDYRCVHCPPHQQLDTSKPLTSVRIIGHLKMHDSTLYACSLCSYYHYKRHIVENHLSDIHKGGQVMVVREEGSVIPVNTVQAQTSAPTMDLKPWLCGLCNFKSLLRLEVVDHCAKEHNSKMQYKCAYCAFRTSNSENVTKHQNKSHPDKKEEIFYFYYREGSVPQNPDGIPLWQKQSQKCDLTKPKIKSELPSEVSLTPQVSLPLSKSATPELDLNLVKKEVIETVAETIEDLCKAFGEFCEPNGLKYKCSLCKNVVEDNYDAMQSHLYEELQYRKWGCSICSYKAFHRAGLSSHMQTEHRQNKEPIALEVDNRIETWVTKVLEYQTELIEKNKENLVKQKEELLRSVPGPSRPKSPSMSKVETTQMNQLSSNKSSTNKPTMVELERIFGPLGISVNMSFCCPKCHSMFKDEDAMKNHLENELNKIRWLCSNCSITFQTYHEAQFHCSSVHIRQTARPIEAIRDITIRSAWIEAVIRVQKLSMNYVPLPAKNDGKDLEETEAARNVPENSLLVVRYEERVATPEEQMARKTPIQIISNQDSDDDKLIIDEPGENRKVRESTNCPHCQYSSVNNATLHCHILRHYNLRPYTCAYCNLNGYKKLLIQHQKYAHANQPINCLTTPVPAELPADFFKKSSKLICLVCRNSVTETQVETGTHVHNKTVTSFGRKGEVVVKCNICFTLHKDVCAYLNHHKSFHDSMSVNYVFSKLTTNETKTMVYACSICEQEFNHLRDLKTHANSNHGSDLKYTIVPKFQEIARSNDEVINLDDEEDTERKRKCNDFSDFPSNKQKRMARKSTTKLPYNNSVARKSTTKLPFDVQSEPEEFSYYGTRPSNDDLDDVTTMMSFCNTMVPFTFKKLGEIINVNPVVKVEKLNES</sequence>
<evidence type="ECO:0000259" key="9">
    <source>
        <dbReference type="PROSITE" id="PS50157"/>
    </source>
</evidence>
<dbReference type="EMBL" id="CAKOGL010000013">
    <property type="protein sequence ID" value="CAH2093535.1"/>
    <property type="molecule type" value="Genomic_DNA"/>
</dbReference>
<dbReference type="InterPro" id="IPR013087">
    <property type="entry name" value="Znf_C2H2_type"/>
</dbReference>
<feature type="compositionally biased region" description="Polar residues" evidence="8">
    <location>
        <begin position="503"/>
        <end position="512"/>
    </location>
</feature>
<feature type="region of interest" description="Disordered" evidence="8">
    <location>
        <begin position="1329"/>
        <end position="1401"/>
    </location>
</feature>
<feature type="region of interest" description="Disordered" evidence="8">
    <location>
        <begin position="1785"/>
        <end position="1806"/>
    </location>
</feature>
<dbReference type="InterPro" id="IPR050888">
    <property type="entry name" value="ZnF_C2H2-type_TF"/>
</dbReference>
<dbReference type="Pfam" id="PF21538">
    <property type="entry name" value="Med15_M"/>
    <property type="match status" value="1"/>
</dbReference>
<dbReference type="PROSITE" id="PS50157">
    <property type="entry name" value="ZINC_FINGER_C2H2_2"/>
    <property type="match status" value="2"/>
</dbReference>
<feature type="compositionally biased region" description="Basic and acidic residues" evidence="8">
    <location>
        <begin position="185"/>
        <end position="200"/>
    </location>
</feature>
<evidence type="ECO:0000256" key="8">
    <source>
        <dbReference type="SAM" id="MobiDB-lite"/>
    </source>
</evidence>
<feature type="region of interest" description="Disordered" evidence="8">
    <location>
        <begin position="1034"/>
        <end position="1092"/>
    </location>
</feature>
<feature type="compositionally biased region" description="Basic and acidic residues" evidence="8">
    <location>
        <begin position="1174"/>
        <end position="1201"/>
    </location>
</feature>
<feature type="region of interest" description="Disordered" evidence="8">
    <location>
        <begin position="2648"/>
        <end position="2672"/>
    </location>
</feature>
<organism evidence="10 11">
    <name type="scientific">Euphydryas editha</name>
    <name type="common">Edith's checkerspot</name>
    <dbReference type="NCBI Taxonomy" id="104508"/>
    <lineage>
        <taxon>Eukaryota</taxon>
        <taxon>Metazoa</taxon>
        <taxon>Ecdysozoa</taxon>
        <taxon>Arthropoda</taxon>
        <taxon>Hexapoda</taxon>
        <taxon>Insecta</taxon>
        <taxon>Pterygota</taxon>
        <taxon>Neoptera</taxon>
        <taxon>Endopterygota</taxon>
        <taxon>Lepidoptera</taxon>
        <taxon>Glossata</taxon>
        <taxon>Ditrysia</taxon>
        <taxon>Papilionoidea</taxon>
        <taxon>Nymphalidae</taxon>
        <taxon>Nymphalinae</taxon>
        <taxon>Euphydryas</taxon>
    </lineage>
</organism>
<protein>
    <recommendedName>
        <fullName evidence="9">C2H2-type domain-containing protein</fullName>
    </recommendedName>
</protein>
<feature type="compositionally biased region" description="Basic residues" evidence="8">
    <location>
        <begin position="204"/>
        <end position="228"/>
    </location>
</feature>
<keyword evidence="2" id="KW-0479">Metal-binding</keyword>
<feature type="region of interest" description="Disordered" evidence="8">
    <location>
        <begin position="2565"/>
        <end position="2606"/>
    </location>
</feature>
<proteinExistence type="predicted"/>
<evidence type="ECO:0000256" key="7">
    <source>
        <dbReference type="PROSITE-ProRule" id="PRU00042"/>
    </source>
</evidence>
<feature type="compositionally biased region" description="Basic residues" evidence="8">
    <location>
        <begin position="2093"/>
        <end position="2103"/>
    </location>
</feature>